<comment type="caution">
    <text evidence="2">The sequence shown here is derived from an EMBL/GenBank/DDBJ whole genome shotgun (WGS) entry which is preliminary data.</text>
</comment>
<gene>
    <name evidence="2" type="ORF">ERS008524_01571</name>
</gene>
<dbReference type="Proteomes" id="UP000046784">
    <property type="component" value="Unassembled WGS sequence"/>
</dbReference>
<feature type="region of interest" description="Disordered" evidence="1">
    <location>
        <begin position="204"/>
        <end position="223"/>
    </location>
</feature>
<accession>A0AAI8ZQ61</accession>
<proteinExistence type="predicted"/>
<evidence type="ECO:0000313" key="2">
    <source>
        <dbReference type="EMBL" id="CFQ96688.1"/>
    </source>
</evidence>
<evidence type="ECO:0000256" key="1">
    <source>
        <dbReference type="SAM" id="MobiDB-lite"/>
    </source>
</evidence>
<dbReference type="EMBL" id="CGCB01000007">
    <property type="protein sequence ID" value="CFQ96688.1"/>
    <property type="molecule type" value="Genomic_DNA"/>
</dbReference>
<reference evidence="2 3" key="1">
    <citation type="submission" date="2015-03" db="EMBL/GenBank/DDBJ databases">
        <authorList>
            <consortium name="Pathogen Informatics"/>
            <person name="Murphy D."/>
        </authorList>
    </citation>
    <scope>NUCLEOTIDE SEQUENCE [LARGE SCALE GENOMIC DNA]</scope>
    <source>
        <strain evidence="2 3">3400/83</strain>
    </source>
</reference>
<dbReference type="AlphaFoldDB" id="A0AAI8ZQ61"/>
<dbReference type="RefSeq" id="WP_057643603.1">
    <property type="nucleotide sequence ID" value="NZ_CABMMF010000007.1"/>
</dbReference>
<evidence type="ECO:0008006" key="4">
    <source>
        <dbReference type="Google" id="ProtNLM"/>
    </source>
</evidence>
<protein>
    <recommendedName>
        <fullName evidence="4">Cell envelope biogenesis protein TolA</fullName>
    </recommendedName>
</protein>
<feature type="compositionally biased region" description="Basic and acidic residues" evidence="1">
    <location>
        <begin position="204"/>
        <end position="214"/>
    </location>
</feature>
<name>A0AAI8ZQ61_YERFR</name>
<evidence type="ECO:0000313" key="3">
    <source>
        <dbReference type="Proteomes" id="UP000046784"/>
    </source>
</evidence>
<organism evidence="2 3">
    <name type="scientific">Yersinia frederiksenii</name>
    <dbReference type="NCBI Taxonomy" id="29484"/>
    <lineage>
        <taxon>Bacteria</taxon>
        <taxon>Pseudomonadati</taxon>
        <taxon>Pseudomonadota</taxon>
        <taxon>Gammaproteobacteria</taxon>
        <taxon>Enterobacterales</taxon>
        <taxon>Yersiniaceae</taxon>
        <taxon>Yersinia</taxon>
    </lineage>
</organism>
<sequence>MSDEKKELALVTLPAEKVDLEVALLNDKFIDELIDNVRKTAGSVVGDLKTTKGRGVYITMADQVRKSKTAFEVRAKELVAELKARPALIDANRKKFRDEMDKIAVAIRKPVTDWEAEQERLAAESAYAAMWQEAHEMDASITAERLVKKESDHEIALLMNDAFDREQADKAAEDERKRIAYEEELKRLAENAARLAVEEEARREREEAAHRESVLKAQAEQAERDRIALTQKAEQDRIDAANKAEADRLAAAQKAEREKQEAIAAEKLKAQQEAERVQREAKQKEDARLAEEKRVADEAAKKAADKAHQAEVNNAAIAVLTNAGIDAECAKACVIAIIKNQVAQSFLNQRSPIQINY</sequence>